<dbReference type="eggNOG" id="ENOG502S4H3">
    <property type="taxonomic scope" value="Eukaryota"/>
</dbReference>
<dbReference type="KEGG" id="ehx:EMIHUDRAFT_243530"/>
<reference evidence="2" key="1">
    <citation type="journal article" date="2013" name="Nature">
        <title>Pan genome of the phytoplankton Emiliania underpins its global distribution.</title>
        <authorList>
            <person name="Read B.A."/>
            <person name="Kegel J."/>
            <person name="Klute M.J."/>
            <person name="Kuo A."/>
            <person name="Lefebvre S.C."/>
            <person name="Maumus F."/>
            <person name="Mayer C."/>
            <person name="Miller J."/>
            <person name="Monier A."/>
            <person name="Salamov A."/>
            <person name="Young J."/>
            <person name="Aguilar M."/>
            <person name="Claverie J.M."/>
            <person name="Frickenhaus S."/>
            <person name="Gonzalez K."/>
            <person name="Herman E.K."/>
            <person name="Lin Y.C."/>
            <person name="Napier J."/>
            <person name="Ogata H."/>
            <person name="Sarno A.F."/>
            <person name="Shmutz J."/>
            <person name="Schroeder D."/>
            <person name="de Vargas C."/>
            <person name="Verret F."/>
            <person name="von Dassow P."/>
            <person name="Valentin K."/>
            <person name="Van de Peer Y."/>
            <person name="Wheeler G."/>
            <person name="Dacks J.B."/>
            <person name="Delwiche C.F."/>
            <person name="Dyhrman S.T."/>
            <person name="Glockner G."/>
            <person name="John U."/>
            <person name="Richards T."/>
            <person name="Worden A.Z."/>
            <person name="Zhang X."/>
            <person name="Grigoriev I.V."/>
            <person name="Allen A.E."/>
            <person name="Bidle K."/>
            <person name="Borodovsky M."/>
            <person name="Bowler C."/>
            <person name="Brownlee C."/>
            <person name="Cock J.M."/>
            <person name="Elias M."/>
            <person name="Gladyshev V.N."/>
            <person name="Groth M."/>
            <person name="Guda C."/>
            <person name="Hadaegh A."/>
            <person name="Iglesias-Rodriguez M.D."/>
            <person name="Jenkins J."/>
            <person name="Jones B.M."/>
            <person name="Lawson T."/>
            <person name="Leese F."/>
            <person name="Lindquist E."/>
            <person name="Lobanov A."/>
            <person name="Lomsadze A."/>
            <person name="Malik S.B."/>
            <person name="Marsh M.E."/>
            <person name="Mackinder L."/>
            <person name="Mock T."/>
            <person name="Mueller-Roeber B."/>
            <person name="Pagarete A."/>
            <person name="Parker M."/>
            <person name="Probert I."/>
            <person name="Quesneville H."/>
            <person name="Raines C."/>
            <person name="Rensing S.A."/>
            <person name="Riano-Pachon D.M."/>
            <person name="Richier S."/>
            <person name="Rokitta S."/>
            <person name="Shiraiwa Y."/>
            <person name="Soanes D.M."/>
            <person name="van der Giezen M."/>
            <person name="Wahlund T.M."/>
            <person name="Williams B."/>
            <person name="Wilson W."/>
            <person name="Wolfe G."/>
            <person name="Wurch L.L."/>
        </authorList>
    </citation>
    <scope>NUCLEOTIDE SEQUENCE</scope>
</reference>
<dbReference type="AlphaFoldDB" id="A0A0D3J5F2"/>
<dbReference type="RefSeq" id="XP_005771166.1">
    <property type="nucleotide sequence ID" value="XM_005771109.1"/>
</dbReference>
<keyword evidence="2" id="KW-1185">Reference proteome</keyword>
<dbReference type="Proteomes" id="UP000013827">
    <property type="component" value="Unassembled WGS sequence"/>
</dbReference>
<accession>A0A0D3J5F2</accession>
<evidence type="ECO:0000313" key="1">
    <source>
        <dbReference type="EnsemblProtists" id="EOD18737"/>
    </source>
</evidence>
<evidence type="ECO:0000313" key="2">
    <source>
        <dbReference type="Proteomes" id="UP000013827"/>
    </source>
</evidence>
<sequence>MLALLLSFSFTPIGRPPIVASRAGEAAATFPKFSVQKAHGVESAYQLALGTAIDTLRRDYPGLLTEEPDFSIFTEDVALFDPSGKRLQSIGQYEQVFRALRLLRKTTMVHSEVTYRLTVADSMIRVRWVAKLWMRPMVVVPGYKSEPPRLQLDGISEYELNDEGAIKLHRLSDIALTDEGAAVSAPLSFVWPVPELAVPELARPFFGQLKAALPHAARCGPIGGAARDADAASRAGAAGDGACETSFDCEAPMVCCDLMVTKVCCSSGIMVGQPRASLQEQLVAIPAIASE</sequence>
<dbReference type="PANTHER" id="PTHR31094">
    <property type="entry name" value="RIKEN CDNA 2310061I04 GENE"/>
    <property type="match status" value="1"/>
</dbReference>
<dbReference type="HOGENOM" id="CLU_763639_0_0_1"/>
<dbReference type="InterPro" id="IPR018790">
    <property type="entry name" value="DUF2358"/>
</dbReference>
<evidence type="ECO:0008006" key="3">
    <source>
        <dbReference type="Google" id="ProtNLM"/>
    </source>
</evidence>
<dbReference type="STRING" id="2903.R1C8X9"/>
<organism evidence="1 2">
    <name type="scientific">Emiliania huxleyi (strain CCMP1516)</name>
    <dbReference type="NCBI Taxonomy" id="280463"/>
    <lineage>
        <taxon>Eukaryota</taxon>
        <taxon>Haptista</taxon>
        <taxon>Haptophyta</taxon>
        <taxon>Prymnesiophyceae</taxon>
        <taxon>Isochrysidales</taxon>
        <taxon>Noelaerhabdaceae</taxon>
        <taxon>Emiliania</taxon>
    </lineage>
</organism>
<dbReference type="GeneID" id="17264280"/>
<name>A0A0D3J5F2_EMIH1</name>
<protein>
    <recommendedName>
        <fullName evidence="3">SnoaL-like domain-containing protein</fullName>
    </recommendedName>
</protein>
<dbReference type="PaxDb" id="2903-EOD18737"/>
<dbReference type="PANTHER" id="PTHR31094:SF2">
    <property type="entry name" value="RIKEN CDNA 2310061I04 GENE"/>
    <property type="match status" value="1"/>
</dbReference>
<dbReference type="Pfam" id="PF10184">
    <property type="entry name" value="DUF2358"/>
    <property type="match status" value="1"/>
</dbReference>
<proteinExistence type="predicted"/>
<dbReference type="EnsemblProtists" id="EOD18737">
    <property type="protein sequence ID" value="EOD18737"/>
    <property type="gene ID" value="EMIHUDRAFT_243530"/>
</dbReference>
<reference evidence="1" key="2">
    <citation type="submission" date="2024-10" db="UniProtKB">
        <authorList>
            <consortium name="EnsemblProtists"/>
        </authorList>
    </citation>
    <scope>IDENTIFICATION</scope>
</reference>
<dbReference type="OMA" id="RIFKHEV"/>